<gene>
    <name evidence="2" type="ORF">P3T76_002784</name>
</gene>
<organism evidence="2 3">
    <name type="scientific">Phytophthora citrophthora</name>
    <dbReference type="NCBI Taxonomy" id="4793"/>
    <lineage>
        <taxon>Eukaryota</taxon>
        <taxon>Sar</taxon>
        <taxon>Stramenopiles</taxon>
        <taxon>Oomycota</taxon>
        <taxon>Peronosporomycetes</taxon>
        <taxon>Peronosporales</taxon>
        <taxon>Peronosporaceae</taxon>
        <taxon>Phytophthora</taxon>
    </lineage>
</organism>
<name>A0AAD9GX90_9STRA</name>
<dbReference type="Proteomes" id="UP001259832">
    <property type="component" value="Unassembled WGS sequence"/>
</dbReference>
<reference evidence="2" key="1">
    <citation type="submission" date="2023-08" db="EMBL/GenBank/DDBJ databases">
        <title>Reference Genome Resource for the Citrus Pathogen Phytophthora citrophthora.</title>
        <authorList>
            <person name="Moller H."/>
            <person name="Coetzee B."/>
            <person name="Rose L.J."/>
            <person name="Van Niekerk J.M."/>
        </authorList>
    </citation>
    <scope>NUCLEOTIDE SEQUENCE</scope>
    <source>
        <strain evidence="2">STE-U-9442</strain>
    </source>
</reference>
<comment type="caution">
    <text evidence="2">The sequence shown here is derived from an EMBL/GenBank/DDBJ whole genome shotgun (WGS) entry which is preliminary data.</text>
</comment>
<dbReference type="EMBL" id="JASMQC010000004">
    <property type="protein sequence ID" value="KAK1945736.1"/>
    <property type="molecule type" value="Genomic_DNA"/>
</dbReference>
<proteinExistence type="predicted"/>
<accession>A0AAD9GX90</accession>
<protein>
    <submittedName>
        <fullName evidence="2">Uncharacterized protein</fullName>
    </submittedName>
</protein>
<sequence>MRKAASECRRAQVAEALVLLLTGGWATHLIEKEQQQEDEVKVSLQAEQQLLQSATMSHVLFILHVLGFICVLWSILKPHSLPPTLRASSRFVCY</sequence>
<keyword evidence="1" id="KW-0472">Membrane</keyword>
<evidence type="ECO:0000313" key="2">
    <source>
        <dbReference type="EMBL" id="KAK1945736.1"/>
    </source>
</evidence>
<evidence type="ECO:0000313" key="3">
    <source>
        <dbReference type="Proteomes" id="UP001259832"/>
    </source>
</evidence>
<dbReference type="AlphaFoldDB" id="A0AAD9GX90"/>
<keyword evidence="3" id="KW-1185">Reference proteome</keyword>
<keyword evidence="1" id="KW-0812">Transmembrane</keyword>
<keyword evidence="1" id="KW-1133">Transmembrane helix</keyword>
<evidence type="ECO:0000256" key="1">
    <source>
        <dbReference type="SAM" id="Phobius"/>
    </source>
</evidence>
<feature type="transmembrane region" description="Helical" evidence="1">
    <location>
        <begin position="50"/>
        <end position="76"/>
    </location>
</feature>